<comment type="caution">
    <text evidence="10">The sequence shown here is derived from an EMBL/GenBank/DDBJ whole genome shotgun (WGS) entry which is preliminary data.</text>
</comment>
<comment type="subcellular location">
    <subcellularLocation>
        <location evidence="1">Cell inner membrane</location>
        <topology evidence="1">Multi-pass membrane protein</topology>
    </subcellularLocation>
</comment>
<feature type="transmembrane region" description="Helical" evidence="9">
    <location>
        <begin position="324"/>
        <end position="347"/>
    </location>
</feature>
<reference evidence="10 11" key="1">
    <citation type="submission" date="2020-08" db="EMBL/GenBank/DDBJ databases">
        <title>Genomic Encyclopedia of Type Strains, Phase IV (KMG-IV): sequencing the most valuable type-strain genomes for metagenomic binning, comparative biology and taxonomic classification.</title>
        <authorList>
            <person name="Goeker M."/>
        </authorList>
    </citation>
    <scope>NUCLEOTIDE SEQUENCE [LARGE SCALE GENOMIC DNA]</scope>
    <source>
        <strain evidence="10 11">DSM 11099</strain>
    </source>
</reference>
<feature type="transmembrane region" description="Helical" evidence="9">
    <location>
        <begin position="6"/>
        <end position="27"/>
    </location>
</feature>
<organism evidence="10 11">
    <name type="scientific">Aquamicrobium lusatiense</name>
    <dbReference type="NCBI Taxonomy" id="89772"/>
    <lineage>
        <taxon>Bacteria</taxon>
        <taxon>Pseudomonadati</taxon>
        <taxon>Pseudomonadota</taxon>
        <taxon>Alphaproteobacteria</taxon>
        <taxon>Hyphomicrobiales</taxon>
        <taxon>Phyllobacteriaceae</taxon>
        <taxon>Aquamicrobium</taxon>
    </lineage>
</organism>
<dbReference type="PANTHER" id="PTHR30574:SF1">
    <property type="entry name" value="SULPHUR TRANSPORT DOMAIN-CONTAINING PROTEIN"/>
    <property type="match status" value="1"/>
</dbReference>
<evidence type="ECO:0000313" key="11">
    <source>
        <dbReference type="Proteomes" id="UP000533306"/>
    </source>
</evidence>
<dbReference type="GO" id="GO:0005886">
    <property type="term" value="C:plasma membrane"/>
    <property type="evidence" value="ECO:0007669"/>
    <property type="project" value="UniProtKB-SubCell"/>
</dbReference>
<evidence type="ECO:0000256" key="1">
    <source>
        <dbReference type="ARBA" id="ARBA00004429"/>
    </source>
</evidence>
<feature type="transmembrane region" description="Helical" evidence="9">
    <location>
        <begin position="203"/>
        <end position="220"/>
    </location>
</feature>
<evidence type="ECO:0000256" key="6">
    <source>
        <dbReference type="ARBA" id="ARBA00022989"/>
    </source>
</evidence>
<keyword evidence="4" id="KW-0997">Cell inner membrane</keyword>
<feature type="transmembrane region" description="Helical" evidence="9">
    <location>
        <begin position="48"/>
        <end position="71"/>
    </location>
</feature>
<feature type="transmembrane region" description="Helical" evidence="9">
    <location>
        <begin position="83"/>
        <end position="111"/>
    </location>
</feature>
<dbReference type="Pfam" id="PF04143">
    <property type="entry name" value="Sulf_transp"/>
    <property type="match status" value="1"/>
</dbReference>
<feature type="transmembrane region" description="Helical" evidence="9">
    <location>
        <begin position="259"/>
        <end position="277"/>
    </location>
</feature>
<keyword evidence="7 9" id="KW-0472">Membrane</keyword>
<evidence type="ECO:0000256" key="2">
    <source>
        <dbReference type="ARBA" id="ARBA00022448"/>
    </source>
</evidence>
<dbReference type="AlphaFoldDB" id="A0A7W9S0V2"/>
<gene>
    <name evidence="10" type="ORF">HNR59_001170</name>
</gene>
<evidence type="ECO:0000256" key="5">
    <source>
        <dbReference type="ARBA" id="ARBA00022692"/>
    </source>
</evidence>
<evidence type="ECO:0000256" key="8">
    <source>
        <dbReference type="ARBA" id="ARBA00035655"/>
    </source>
</evidence>
<dbReference type="PANTHER" id="PTHR30574">
    <property type="entry name" value="INNER MEMBRANE PROTEIN YEDE"/>
    <property type="match status" value="1"/>
</dbReference>
<dbReference type="InterPro" id="IPR007272">
    <property type="entry name" value="Sulf_transp_TsuA/YedE"/>
</dbReference>
<evidence type="ECO:0000256" key="3">
    <source>
        <dbReference type="ARBA" id="ARBA00022475"/>
    </source>
</evidence>
<keyword evidence="11" id="KW-1185">Reference proteome</keyword>
<sequence>MNIATHPWFLAFAGLGAGILLGFVARANHFCTMSALERMWYADDSRGVRTWMLAAATAMIATQSLQALGVVDTQSSFYIHSSFAWVGAIAGGLAFGIGMALVGTCSFGALVRLGGGSLRSLIVLIVLGLAAMSAQKGLVAQARVALSDNHAIDLSEMGGQSIGALASWWSGHDLTLTIALVAGLAMFCWIFSERRYRSHAGSILTGLTIGLIITFGWWATTYASEHSFEVVQIEAGSFVVPVADTILHAITFTGVVPDYGVGLVLGVIGGAAACAAWKRDVRWEACDDARELGRHIAGGALMGFGGVFAMGCTIGQGVTGVSALAISAPLVLASIFLGAKLGLAYLIEGSPLGAFRAMDRQPAE</sequence>
<keyword evidence="6 9" id="KW-1133">Transmembrane helix</keyword>
<dbReference type="Proteomes" id="UP000533306">
    <property type="component" value="Unassembled WGS sequence"/>
</dbReference>
<keyword evidence="2" id="KW-0813">Transport</keyword>
<keyword evidence="5 9" id="KW-0812">Transmembrane</keyword>
<comment type="similarity">
    <text evidence="8">Belongs to the TsuA/YedE (TC 9.B.102) family.</text>
</comment>
<feature type="transmembrane region" description="Helical" evidence="9">
    <location>
        <begin position="118"/>
        <end position="134"/>
    </location>
</feature>
<feature type="transmembrane region" description="Helical" evidence="9">
    <location>
        <begin position="298"/>
        <end position="318"/>
    </location>
</feature>
<evidence type="ECO:0008006" key="12">
    <source>
        <dbReference type="Google" id="ProtNLM"/>
    </source>
</evidence>
<protein>
    <recommendedName>
        <fullName evidence="12">Sulphur transport domain-containing protein</fullName>
    </recommendedName>
</protein>
<evidence type="ECO:0000256" key="9">
    <source>
        <dbReference type="SAM" id="Phobius"/>
    </source>
</evidence>
<evidence type="ECO:0000313" key="10">
    <source>
        <dbReference type="EMBL" id="MBB6011825.1"/>
    </source>
</evidence>
<feature type="transmembrane region" description="Helical" evidence="9">
    <location>
        <begin position="174"/>
        <end position="191"/>
    </location>
</feature>
<proteinExistence type="inferred from homology"/>
<dbReference type="RefSeq" id="WP_183827237.1">
    <property type="nucleotide sequence ID" value="NZ_JACHEU010000001.1"/>
</dbReference>
<name>A0A7W9S0V2_9HYPH</name>
<evidence type="ECO:0000256" key="4">
    <source>
        <dbReference type="ARBA" id="ARBA00022519"/>
    </source>
</evidence>
<evidence type="ECO:0000256" key="7">
    <source>
        <dbReference type="ARBA" id="ARBA00023136"/>
    </source>
</evidence>
<keyword evidence="3" id="KW-1003">Cell membrane</keyword>
<dbReference type="EMBL" id="JACHEU010000001">
    <property type="protein sequence ID" value="MBB6011825.1"/>
    <property type="molecule type" value="Genomic_DNA"/>
</dbReference>
<accession>A0A7W9S0V2</accession>